<evidence type="ECO:0000313" key="4">
    <source>
        <dbReference type="Proteomes" id="UP000236743"/>
    </source>
</evidence>
<feature type="domain" description="GST C-terminal" evidence="2">
    <location>
        <begin position="89"/>
        <end position="208"/>
    </location>
</feature>
<dbReference type="InterPro" id="IPR036282">
    <property type="entry name" value="Glutathione-S-Trfase_C_sf"/>
</dbReference>
<accession>A0A1H6BAI3</accession>
<dbReference type="SUPFAM" id="SSF47616">
    <property type="entry name" value="GST C-terminal domain-like"/>
    <property type="match status" value="1"/>
</dbReference>
<name>A0A1H6BAI3_9HYPH</name>
<protein>
    <submittedName>
        <fullName evidence="3">Glutathione S-transferase</fullName>
    </submittedName>
</protein>
<dbReference type="SUPFAM" id="SSF52833">
    <property type="entry name" value="Thioredoxin-like"/>
    <property type="match status" value="1"/>
</dbReference>
<dbReference type="Gene3D" id="3.40.30.10">
    <property type="entry name" value="Glutaredoxin"/>
    <property type="match status" value="1"/>
</dbReference>
<evidence type="ECO:0000259" key="2">
    <source>
        <dbReference type="PROSITE" id="PS50405"/>
    </source>
</evidence>
<dbReference type="InterPro" id="IPR010987">
    <property type="entry name" value="Glutathione-S-Trfase_C-like"/>
</dbReference>
<proteinExistence type="predicted"/>
<dbReference type="SFLD" id="SFLDG00358">
    <property type="entry name" value="Main_(cytGST)"/>
    <property type="match status" value="1"/>
</dbReference>
<dbReference type="Proteomes" id="UP000236743">
    <property type="component" value="Unassembled WGS sequence"/>
</dbReference>
<organism evidence="3 4">
    <name type="scientific">Bosea lathyri</name>
    <dbReference type="NCBI Taxonomy" id="1036778"/>
    <lineage>
        <taxon>Bacteria</taxon>
        <taxon>Pseudomonadati</taxon>
        <taxon>Pseudomonadota</taxon>
        <taxon>Alphaproteobacteria</taxon>
        <taxon>Hyphomicrobiales</taxon>
        <taxon>Boseaceae</taxon>
        <taxon>Bosea</taxon>
    </lineage>
</organism>
<dbReference type="Gene3D" id="1.20.1050.10">
    <property type="match status" value="1"/>
</dbReference>
<dbReference type="InterPro" id="IPR004046">
    <property type="entry name" value="GST_C"/>
</dbReference>
<dbReference type="RefSeq" id="WP_103873674.1">
    <property type="nucleotide sequence ID" value="NZ_FNUY01000007.1"/>
</dbReference>
<dbReference type="SFLD" id="SFLDS00019">
    <property type="entry name" value="Glutathione_Transferase_(cytos"/>
    <property type="match status" value="1"/>
</dbReference>
<dbReference type="PANTHER" id="PTHR44051:SF8">
    <property type="entry name" value="GLUTATHIONE S-TRANSFERASE GSTA"/>
    <property type="match status" value="1"/>
</dbReference>
<dbReference type="GO" id="GO:0016740">
    <property type="term" value="F:transferase activity"/>
    <property type="evidence" value="ECO:0007669"/>
    <property type="project" value="UniProtKB-KW"/>
</dbReference>
<feature type="domain" description="GST N-terminal" evidence="1">
    <location>
        <begin position="4"/>
        <end position="83"/>
    </location>
</feature>
<dbReference type="EMBL" id="FNUY01000007">
    <property type="protein sequence ID" value="SEG57799.1"/>
    <property type="molecule type" value="Genomic_DNA"/>
</dbReference>
<keyword evidence="3" id="KW-0808">Transferase</keyword>
<dbReference type="InterPro" id="IPR040079">
    <property type="entry name" value="Glutathione_S-Trfase"/>
</dbReference>
<sequence length="211" mass="23341">MTRPQIVLHGTPLSGHAHRVELLLLALALPYRYEAAPAEVRRSEAFRRLNPLQQIPVIEDGDVTLADSNAIMVYLVRRYAPGSSWLPDEPVEAANVQRWLSIAAGEVMHGPANARLIAQFGLKDDIARAARIARQLLGFMNDHLASRDFLAADHPTLADLACYSYVAHAPEGGIALTPYPAVKRWIARIEALPFFKPIPPSPWPQPVVNHE</sequence>
<dbReference type="AlphaFoldDB" id="A0A1H6BAI3"/>
<dbReference type="PANTHER" id="PTHR44051">
    <property type="entry name" value="GLUTATHIONE S-TRANSFERASE-RELATED"/>
    <property type="match status" value="1"/>
</dbReference>
<keyword evidence="4" id="KW-1185">Reference proteome</keyword>
<dbReference type="InterPro" id="IPR036249">
    <property type="entry name" value="Thioredoxin-like_sf"/>
</dbReference>
<dbReference type="PROSITE" id="PS50404">
    <property type="entry name" value="GST_NTER"/>
    <property type="match status" value="1"/>
</dbReference>
<gene>
    <name evidence="3" type="ORF">SAMN04488115_10755</name>
</gene>
<dbReference type="Pfam" id="PF00043">
    <property type="entry name" value="GST_C"/>
    <property type="match status" value="1"/>
</dbReference>
<dbReference type="Pfam" id="PF13417">
    <property type="entry name" value="GST_N_3"/>
    <property type="match status" value="1"/>
</dbReference>
<evidence type="ECO:0000259" key="1">
    <source>
        <dbReference type="PROSITE" id="PS50404"/>
    </source>
</evidence>
<dbReference type="PROSITE" id="PS50405">
    <property type="entry name" value="GST_CTER"/>
    <property type="match status" value="1"/>
</dbReference>
<evidence type="ECO:0000313" key="3">
    <source>
        <dbReference type="EMBL" id="SEG57799.1"/>
    </source>
</evidence>
<dbReference type="OrthoDB" id="9810080at2"/>
<dbReference type="InterPro" id="IPR004045">
    <property type="entry name" value="Glutathione_S-Trfase_N"/>
</dbReference>
<dbReference type="CDD" id="cd03206">
    <property type="entry name" value="GST_C_7"/>
    <property type="match status" value="1"/>
</dbReference>
<reference evidence="3 4" key="1">
    <citation type="submission" date="2016-10" db="EMBL/GenBank/DDBJ databases">
        <authorList>
            <person name="de Groot N.N."/>
        </authorList>
    </citation>
    <scope>NUCLEOTIDE SEQUENCE [LARGE SCALE GENOMIC DNA]</scope>
    <source>
        <strain evidence="3 4">DSM 26656</strain>
    </source>
</reference>